<dbReference type="InterPro" id="IPR011877">
    <property type="entry name" value="Ribokinase"/>
</dbReference>
<keyword evidence="12" id="KW-0963">Cytoplasm</keyword>
<keyword evidence="4 12" id="KW-0808">Transferase</keyword>
<evidence type="ECO:0000256" key="6">
    <source>
        <dbReference type="ARBA" id="ARBA00022741"/>
    </source>
</evidence>
<feature type="binding site" evidence="12">
    <location>
        <begin position="13"/>
        <end position="15"/>
    </location>
    <ligand>
        <name>substrate</name>
    </ligand>
</feature>
<dbReference type="InterPro" id="IPR011611">
    <property type="entry name" value="PfkB_dom"/>
</dbReference>
<comment type="similarity">
    <text evidence="12">Belongs to the carbohydrate kinase PfkB family. Ribokinase subfamily.</text>
</comment>
<dbReference type="GO" id="GO:0004747">
    <property type="term" value="F:ribokinase activity"/>
    <property type="evidence" value="ECO:0007669"/>
    <property type="project" value="UniProtKB-EC"/>
</dbReference>
<dbReference type="SUPFAM" id="SSF53613">
    <property type="entry name" value="Ribokinase-like"/>
    <property type="match status" value="1"/>
</dbReference>
<feature type="binding site" evidence="12">
    <location>
        <position position="287"/>
    </location>
    <ligand>
        <name>K(+)</name>
        <dbReference type="ChEBI" id="CHEBI:29103"/>
    </ligand>
</feature>
<comment type="pathway">
    <text evidence="12">Carbohydrate metabolism; D-ribose degradation; D-ribose 5-phosphate from beta-D-ribopyranose: step 2/2.</text>
</comment>
<evidence type="ECO:0000313" key="14">
    <source>
        <dbReference type="EMBL" id="MET3075536.1"/>
    </source>
</evidence>
<dbReference type="Pfam" id="PF00294">
    <property type="entry name" value="PfkB"/>
    <property type="match status" value="1"/>
</dbReference>
<evidence type="ECO:0000256" key="2">
    <source>
        <dbReference type="ARBA" id="ARBA00012035"/>
    </source>
</evidence>
<organism evidence="14 15">
    <name type="scientific">Pantoea leporis</name>
    <dbReference type="NCBI Taxonomy" id="2933780"/>
    <lineage>
        <taxon>Bacteria</taxon>
        <taxon>Pseudomonadati</taxon>
        <taxon>Pseudomonadota</taxon>
        <taxon>Gammaproteobacteria</taxon>
        <taxon>Enterobacterales</taxon>
        <taxon>Erwiniaceae</taxon>
        <taxon>Pantoea</taxon>
    </lineage>
</organism>
<feature type="binding site" evidence="12">
    <location>
        <position position="285"/>
    </location>
    <ligand>
        <name>K(+)</name>
        <dbReference type="ChEBI" id="CHEBI:29103"/>
    </ligand>
</feature>
<keyword evidence="5 12" id="KW-0479">Metal-binding</keyword>
<comment type="subcellular location">
    <subcellularLocation>
        <location evidence="12">Cytoplasm</location>
    </subcellularLocation>
</comment>
<comment type="catalytic activity">
    <reaction evidence="12">
        <text>D-ribose + ATP = D-ribose 5-phosphate + ADP + H(+)</text>
        <dbReference type="Rhea" id="RHEA:13697"/>
        <dbReference type="ChEBI" id="CHEBI:15378"/>
        <dbReference type="ChEBI" id="CHEBI:30616"/>
        <dbReference type="ChEBI" id="CHEBI:47013"/>
        <dbReference type="ChEBI" id="CHEBI:78346"/>
        <dbReference type="ChEBI" id="CHEBI:456216"/>
        <dbReference type="EC" id="2.7.1.15"/>
    </reaction>
</comment>
<dbReference type="Proteomes" id="UP001548992">
    <property type="component" value="Unassembled WGS sequence"/>
</dbReference>
<comment type="function">
    <text evidence="12">Catalyzes the phosphorylation of ribose at O-5 in a reaction requiring ATP and magnesium. The resulting D-ribose-5-phosphate can then be used either for sythesis of nucleotides, histidine, and tryptophan, or as a component of the pentose phosphate pathway.</text>
</comment>
<evidence type="ECO:0000256" key="12">
    <source>
        <dbReference type="HAMAP-Rule" id="MF_01987"/>
    </source>
</evidence>
<sequence length="311" mass="33191">MLQHNIVVIGSLNYDILVQQDRLPEIGETFTGNELMLMPGGKGANQAVQCAKLGLNVNMVGCVGNDIYGSELIKSLNENGVSVDNISQRGKTSGIGIVQILESGDYCSTIIKGANYLISEPDIHDGLFSDRPLLILQSEIPDRVVERAISVARRHDCQILLNNAPAREISPQALSQVDLLVVNETEASFMSKTAVTSVKEAMTCAAALQQKVNGRVIITLGEKGAVLSGDAGARHYPAVFCPDVVDTTGAGDSFIGGIAYCLVNNIDLEEAIPFAAKISSCSIQKYGGQSSFPMLPDVAHALTQNRQRLFG</sequence>
<dbReference type="PANTHER" id="PTHR10584">
    <property type="entry name" value="SUGAR KINASE"/>
    <property type="match status" value="1"/>
</dbReference>
<feature type="domain" description="Carbohydrate kinase PfkB" evidence="13">
    <location>
        <begin position="4"/>
        <end position="293"/>
    </location>
</feature>
<dbReference type="CDD" id="cd01174">
    <property type="entry name" value="ribokinase"/>
    <property type="match status" value="1"/>
</dbReference>
<feature type="binding site" evidence="12">
    <location>
        <position position="291"/>
    </location>
    <ligand>
        <name>K(+)</name>
        <dbReference type="ChEBI" id="CHEBI:29103"/>
    </ligand>
</feature>
<evidence type="ECO:0000256" key="10">
    <source>
        <dbReference type="ARBA" id="ARBA00022958"/>
    </source>
</evidence>
<keyword evidence="9 12" id="KW-0460">Magnesium</keyword>
<feature type="binding site" evidence="12">
    <location>
        <position position="282"/>
    </location>
    <ligand>
        <name>K(+)</name>
        <dbReference type="ChEBI" id="CHEBI:29103"/>
    </ligand>
</feature>
<feature type="binding site" evidence="12">
    <location>
        <position position="246"/>
    </location>
    <ligand>
        <name>K(+)</name>
        <dbReference type="ChEBI" id="CHEBI:29103"/>
    </ligand>
</feature>
<feature type="binding site" evidence="12">
    <location>
        <begin position="219"/>
        <end position="224"/>
    </location>
    <ligand>
        <name>ATP</name>
        <dbReference type="ChEBI" id="CHEBI:30616"/>
    </ligand>
</feature>
<evidence type="ECO:0000256" key="3">
    <source>
        <dbReference type="ARBA" id="ARBA00016943"/>
    </source>
</evidence>
<dbReference type="InterPro" id="IPR002139">
    <property type="entry name" value="Ribo/fructo_kinase"/>
</dbReference>
<keyword evidence="11 12" id="KW-0119">Carbohydrate metabolism</keyword>
<feature type="binding site" evidence="12">
    <location>
        <begin position="251"/>
        <end position="252"/>
    </location>
    <ligand>
        <name>ATP</name>
        <dbReference type="ChEBI" id="CHEBI:30616"/>
    </ligand>
</feature>
<evidence type="ECO:0000256" key="9">
    <source>
        <dbReference type="ARBA" id="ARBA00022842"/>
    </source>
</evidence>
<evidence type="ECO:0000259" key="13">
    <source>
        <dbReference type="Pfam" id="PF00294"/>
    </source>
</evidence>
<feature type="active site" description="Proton acceptor" evidence="12">
    <location>
        <position position="252"/>
    </location>
</feature>
<feature type="binding site" evidence="12">
    <location>
        <position position="252"/>
    </location>
    <ligand>
        <name>substrate</name>
    </ligand>
</feature>
<evidence type="ECO:0000313" key="15">
    <source>
        <dbReference type="Proteomes" id="UP001548992"/>
    </source>
</evidence>
<evidence type="ECO:0000256" key="5">
    <source>
        <dbReference type="ARBA" id="ARBA00022723"/>
    </source>
</evidence>
<dbReference type="EMBL" id="JBEWWF010000001">
    <property type="protein sequence ID" value="MET3075536.1"/>
    <property type="molecule type" value="Genomic_DNA"/>
</dbReference>
<keyword evidence="15" id="KW-1185">Reference proteome</keyword>
<comment type="similarity">
    <text evidence="1">Belongs to the carbohydrate kinase pfkB family.</text>
</comment>
<keyword evidence="6 12" id="KW-0547">Nucleotide-binding</keyword>
<evidence type="ECO:0000256" key="1">
    <source>
        <dbReference type="ARBA" id="ARBA00005380"/>
    </source>
</evidence>
<feature type="binding site" evidence="12">
    <location>
        <position position="248"/>
    </location>
    <ligand>
        <name>K(+)</name>
        <dbReference type="ChEBI" id="CHEBI:29103"/>
    </ligand>
</feature>
<protein>
    <recommendedName>
        <fullName evidence="3 12">Ribokinase</fullName>
        <shortName evidence="12">RK</shortName>
        <ecNumber evidence="2 12">2.7.1.15</ecNumber>
    </recommendedName>
</protein>
<dbReference type="HAMAP" id="MF_01987">
    <property type="entry name" value="Ribokinase"/>
    <property type="match status" value="1"/>
</dbReference>
<dbReference type="RefSeq" id="WP_354466274.1">
    <property type="nucleotide sequence ID" value="NZ_JBEWWF010000001.1"/>
</dbReference>
<dbReference type="EC" id="2.7.1.15" evidence="2 12"/>
<keyword evidence="7 12" id="KW-0418">Kinase</keyword>
<feature type="binding site" evidence="12">
    <location>
        <position position="139"/>
    </location>
    <ligand>
        <name>substrate</name>
    </ligand>
</feature>
<comment type="caution">
    <text evidence="12">Lacks conserved residue(s) required for the propagation of feature annotation.</text>
</comment>
<dbReference type="PROSITE" id="PS00583">
    <property type="entry name" value="PFKB_KINASES_1"/>
    <property type="match status" value="1"/>
</dbReference>
<accession>A0ABV2DY17</accession>
<reference evidence="14 15" key="1">
    <citation type="submission" date="2024-07" db="EMBL/GenBank/DDBJ databases">
        <title>Isolation, whole-genome sequencing, and annotation of five antibiotic-resistant bacteria from environmental samples.</title>
        <authorList>
            <person name="Bedore T."/>
            <person name="Hudson A.O."/>
            <person name="Kumar G."/>
        </authorList>
    </citation>
    <scope>NUCLEOTIDE SEQUENCE [LARGE SCALE GENOMIC DNA]</scope>
    <source>
        <strain evidence="14 15">RIT844</strain>
    </source>
</reference>
<comment type="cofactor">
    <cofactor evidence="12">
        <name>Mg(2+)</name>
        <dbReference type="ChEBI" id="CHEBI:18420"/>
    </cofactor>
    <text evidence="12">Requires a divalent cation, most likely magnesium in vivo, as an electrophilic catalyst to aid phosphoryl group transfer. It is the chelate of the metal and the nucleotide that is the actual substrate.</text>
</comment>
<dbReference type="PROSITE" id="PS00584">
    <property type="entry name" value="PFKB_KINASES_2"/>
    <property type="match status" value="1"/>
</dbReference>
<evidence type="ECO:0000256" key="11">
    <source>
        <dbReference type="ARBA" id="ARBA00023277"/>
    </source>
</evidence>
<evidence type="ECO:0000256" key="8">
    <source>
        <dbReference type="ARBA" id="ARBA00022840"/>
    </source>
</evidence>
<comment type="subunit">
    <text evidence="12">Homodimer.</text>
</comment>
<dbReference type="PANTHER" id="PTHR10584:SF166">
    <property type="entry name" value="RIBOKINASE"/>
    <property type="match status" value="1"/>
</dbReference>
<dbReference type="PRINTS" id="PR00990">
    <property type="entry name" value="RIBOKINASE"/>
</dbReference>
<keyword evidence="8 12" id="KW-0067">ATP-binding</keyword>
<name>A0ABV2DY17_9GAMM</name>
<feature type="binding site" evidence="12">
    <location>
        <position position="183"/>
    </location>
    <ligand>
        <name>ATP</name>
        <dbReference type="ChEBI" id="CHEBI:30616"/>
    </ligand>
</feature>
<dbReference type="InterPro" id="IPR002173">
    <property type="entry name" value="Carboh/pur_kinase_PfkB_CS"/>
</dbReference>
<evidence type="ECO:0000256" key="4">
    <source>
        <dbReference type="ARBA" id="ARBA00022679"/>
    </source>
</evidence>
<keyword evidence="10 12" id="KW-0630">Potassium</keyword>
<dbReference type="Gene3D" id="3.40.1190.20">
    <property type="match status" value="1"/>
</dbReference>
<gene>
    <name evidence="12" type="primary">rbsK</name>
    <name evidence="14" type="ORF">ABXV16_07225</name>
</gene>
<comment type="caution">
    <text evidence="14">The sequence shown here is derived from an EMBL/GenBank/DDBJ whole genome shotgun (WGS) entry which is preliminary data.</text>
</comment>
<dbReference type="InterPro" id="IPR029056">
    <property type="entry name" value="Ribokinase-like"/>
</dbReference>
<comment type="activity regulation">
    <text evidence="12">Activated by a monovalent cation that binds near, but not in, the active site. The most likely occupant of the site in vivo is potassium. Ion binding induces a conformational change that may alter substrate affinity.</text>
</comment>
<feature type="binding site" evidence="12">
    <location>
        <begin position="41"/>
        <end position="45"/>
    </location>
    <ligand>
        <name>substrate</name>
    </ligand>
</feature>
<evidence type="ECO:0000256" key="7">
    <source>
        <dbReference type="ARBA" id="ARBA00022777"/>
    </source>
</evidence>
<proteinExistence type="inferred from homology"/>